<evidence type="ECO:0000259" key="2">
    <source>
        <dbReference type="Pfam" id="PF03466"/>
    </source>
</evidence>
<dbReference type="RefSeq" id="WP_160974504.1">
    <property type="nucleotide sequence ID" value="NZ_WWEN01000006.1"/>
</dbReference>
<evidence type="ECO:0000313" key="3">
    <source>
        <dbReference type="EMBL" id="MYM56611.1"/>
    </source>
</evidence>
<dbReference type="PANTHER" id="PTHR30537">
    <property type="entry name" value="HTH-TYPE TRANSCRIPTIONAL REGULATOR"/>
    <property type="match status" value="1"/>
</dbReference>
<dbReference type="GO" id="GO:0006351">
    <property type="term" value="P:DNA-templated transcription"/>
    <property type="evidence" value="ECO:0007669"/>
    <property type="project" value="TreeGrafter"/>
</dbReference>
<dbReference type="InterPro" id="IPR005119">
    <property type="entry name" value="LysR_subst-bd"/>
</dbReference>
<evidence type="ECO:0000313" key="4">
    <source>
        <dbReference type="Proteomes" id="UP000479043"/>
    </source>
</evidence>
<dbReference type="PANTHER" id="PTHR30537:SF79">
    <property type="entry name" value="TRANSCRIPTIONAL REGULATOR-RELATED"/>
    <property type="match status" value="1"/>
</dbReference>
<protein>
    <recommendedName>
        <fullName evidence="2">LysR substrate-binding domain-containing protein</fullName>
    </recommendedName>
</protein>
<comment type="caution">
    <text evidence="3">The sequence shown here is derived from an EMBL/GenBank/DDBJ whole genome shotgun (WGS) entry which is preliminary data.</text>
</comment>
<accession>A0A6L8LKM9</accession>
<proteinExistence type="inferred from homology"/>
<dbReference type="InterPro" id="IPR058163">
    <property type="entry name" value="LysR-type_TF_proteobact-type"/>
</dbReference>
<dbReference type="GO" id="GO:0003700">
    <property type="term" value="F:DNA-binding transcription factor activity"/>
    <property type="evidence" value="ECO:0007669"/>
    <property type="project" value="TreeGrafter"/>
</dbReference>
<dbReference type="Pfam" id="PF03466">
    <property type="entry name" value="LysR_substrate"/>
    <property type="match status" value="1"/>
</dbReference>
<dbReference type="AlphaFoldDB" id="A0A6L8LKM9"/>
<sequence length="153" mass="17069">MRFTVEDASRTDQDRLCAAYDAAVDAGANRLCYADSVPTQLSDIEGYPLIEDKIHRYWARYARSINLEIDLARSILFDDSGVIVEASANAQGVALVRASLAVSALRKGRLIKLFDANLPGNIGYHIVTPESRRSDREIQRVSKWLRREASKTA</sequence>
<dbReference type="SUPFAM" id="SSF53850">
    <property type="entry name" value="Periplasmic binding protein-like II"/>
    <property type="match status" value="1"/>
</dbReference>
<dbReference type="EMBL" id="WWEN01000006">
    <property type="protein sequence ID" value="MYM56611.1"/>
    <property type="molecule type" value="Genomic_DNA"/>
</dbReference>
<gene>
    <name evidence="3" type="ORF">GR167_14935</name>
</gene>
<evidence type="ECO:0000256" key="1">
    <source>
        <dbReference type="ARBA" id="ARBA00009437"/>
    </source>
</evidence>
<dbReference type="GO" id="GO:0043565">
    <property type="term" value="F:sequence-specific DNA binding"/>
    <property type="evidence" value="ECO:0007669"/>
    <property type="project" value="TreeGrafter"/>
</dbReference>
<dbReference type="Gene3D" id="3.40.190.10">
    <property type="entry name" value="Periplasmic binding protein-like II"/>
    <property type="match status" value="2"/>
</dbReference>
<feature type="domain" description="LysR substrate-binding" evidence="2">
    <location>
        <begin position="34"/>
        <end position="149"/>
    </location>
</feature>
<dbReference type="Proteomes" id="UP000479043">
    <property type="component" value="Unassembled WGS sequence"/>
</dbReference>
<comment type="similarity">
    <text evidence="1">Belongs to the LysR transcriptional regulatory family.</text>
</comment>
<organism evidence="3 4">
    <name type="scientific">Thalassovita mangrovi</name>
    <dbReference type="NCBI Taxonomy" id="2692236"/>
    <lineage>
        <taxon>Bacteria</taxon>
        <taxon>Pseudomonadati</taxon>
        <taxon>Pseudomonadota</taxon>
        <taxon>Alphaproteobacteria</taxon>
        <taxon>Rhodobacterales</taxon>
        <taxon>Roseobacteraceae</taxon>
        <taxon>Thalassovita</taxon>
    </lineage>
</organism>
<keyword evidence="4" id="KW-1185">Reference proteome</keyword>
<name>A0A6L8LKM9_9RHOB</name>
<reference evidence="3 4" key="1">
    <citation type="submission" date="2020-01" db="EMBL/GenBank/DDBJ databases">
        <authorList>
            <person name="Chen S."/>
        </authorList>
    </citation>
    <scope>NUCLEOTIDE SEQUENCE [LARGE SCALE GENOMIC DNA]</scope>
    <source>
        <strain evidence="3 4">GS-10</strain>
    </source>
</reference>